<gene>
    <name evidence="9" type="ORF">BFJ72_g9554</name>
</gene>
<feature type="compositionally biased region" description="Low complexity" evidence="6">
    <location>
        <begin position="15"/>
        <end position="28"/>
    </location>
</feature>
<evidence type="ECO:0000256" key="2">
    <source>
        <dbReference type="ARBA" id="ARBA00022692"/>
    </source>
</evidence>
<comment type="subcellular location">
    <subcellularLocation>
        <location evidence="1">Membrane</location>
        <topology evidence="1">Multi-pass membrane protein</topology>
    </subcellularLocation>
</comment>
<reference evidence="9 10" key="1">
    <citation type="journal article" date="2018" name="Sci. Rep.">
        <title>Characterisation of pathogen-specific regions and novel effector candidates in Fusarium oxysporum f. sp. cepae.</title>
        <authorList>
            <person name="Armitage A.D."/>
            <person name="Taylor A."/>
            <person name="Sobczyk M.K."/>
            <person name="Baxter L."/>
            <person name="Greenfield B.P."/>
            <person name="Bates H.J."/>
            <person name="Wilson F."/>
            <person name="Jackson A.C."/>
            <person name="Ott S."/>
            <person name="Harrison R.J."/>
            <person name="Clarkson J.P."/>
        </authorList>
    </citation>
    <scope>NUCLEOTIDE SEQUENCE [LARGE SCALE GENOMIC DNA]</scope>
    <source>
        <strain evidence="9 10">Fp_A8</strain>
    </source>
</reference>
<feature type="transmembrane region" description="Helical" evidence="7">
    <location>
        <begin position="325"/>
        <end position="346"/>
    </location>
</feature>
<dbReference type="Proteomes" id="UP000283569">
    <property type="component" value="Unassembled WGS sequence"/>
</dbReference>
<organism evidence="9 10">
    <name type="scientific">Gibberella intermedia</name>
    <name type="common">Bulb rot disease fungus</name>
    <name type="synonym">Fusarium proliferatum</name>
    <dbReference type="NCBI Taxonomy" id="948311"/>
    <lineage>
        <taxon>Eukaryota</taxon>
        <taxon>Fungi</taxon>
        <taxon>Dikarya</taxon>
        <taxon>Ascomycota</taxon>
        <taxon>Pezizomycotina</taxon>
        <taxon>Sordariomycetes</taxon>
        <taxon>Hypocreomycetidae</taxon>
        <taxon>Hypocreales</taxon>
        <taxon>Nectriaceae</taxon>
        <taxon>Fusarium</taxon>
        <taxon>Fusarium fujikuroi species complex</taxon>
    </lineage>
</organism>
<comment type="similarity">
    <text evidence="5">Belongs to the SAT4 family.</text>
</comment>
<evidence type="ECO:0000313" key="10">
    <source>
        <dbReference type="Proteomes" id="UP000283569"/>
    </source>
</evidence>
<keyword evidence="2 7" id="KW-0812">Transmembrane</keyword>
<feature type="transmembrane region" description="Helical" evidence="7">
    <location>
        <begin position="449"/>
        <end position="472"/>
    </location>
</feature>
<keyword evidence="3 7" id="KW-1133">Transmembrane helix</keyword>
<dbReference type="GO" id="GO:0016020">
    <property type="term" value="C:membrane"/>
    <property type="evidence" value="ECO:0007669"/>
    <property type="project" value="UniProtKB-SubCell"/>
</dbReference>
<dbReference type="InterPro" id="IPR049326">
    <property type="entry name" value="Rhodopsin_dom_fungi"/>
</dbReference>
<evidence type="ECO:0000256" key="3">
    <source>
        <dbReference type="ARBA" id="ARBA00022989"/>
    </source>
</evidence>
<dbReference type="PANTHER" id="PTHR33048">
    <property type="entry name" value="PTH11-LIKE INTEGRAL MEMBRANE PROTEIN (AFU_ORTHOLOGUE AFUA_5G11245)"/>
    <property type="match status" value="1"/>
</dbReference>
<accession>A0A420SXP3</accession>
<dbReference type="Pfam" id="PF20684">
    <property type="entry name" value="Fung_rhodopsin"/>
    <property type="match status" value="1"/>
</dbReference>
<dbReference type="AlphaFoldDB" id="A0A420SXP3"/>
<evidence type="ECO:0000256" key="5">
    <source>
        <dbReference type="ARBA" id="ARBA00038359"/>
    </source>
</evidence>
<feature type="domain" description="Rhodopsin" evidence="8">
    <location>
        <begin position="327"/>
        <end position="492"/>
    </location>
</feature>
<comment type="caution">
    <text evidence="9">The sequence shown here is derived from an EMBL/GenBank/DDBJ whole genome shotgun (WGS) entry which is preliminary data.</text>
</comment>
<feature type="region of interest" description="Disordered" evidence="6">
    <location>
        <begin position="11"/>
        <end position="44"/>
    </location>
</feature>
<keyword evidence="4 7" id="KW-0472">Membrane</keyword>
<feature type="transmembrane region" description="Helical" evidence="7">
    <location>
        <begin position="399"/>
        <end position="421"/>
    </location>
</feature>
<evidence type="ECO:0000256" key="1">
    <source>
        <dbReference type="ARBA" id="ARBA00004141"/>
    </source>
</evidence>
<proteinExistence type="inferred from homology"/>
<evidence type="ECO:0000259" key="8">
    <source>
        <dbReference type="Pfam" id="PF20684"/>
    </source>
</evidence>
<name>A0A420SXP3_GIBIN</name>
<feature type="transmembrane region" description="Helical" evidence="7">
    <location>
        <begin position="366"/>
        <end position="387"/>
    </location>
</feature>
<dbReference type="InterPro" id="IPR052337">
    <property type="entry name" value="SAT4-like"/>
</dbReference>
<evidence type="ECO:0000256" key="7">
    <source>
        <dbReference type="SAM" id="Phobius"/>
    </source>
</evidence>
<evidence type="ECO:0000256" key="6">
    <source>
        <dbReference type="SAM" id="MobiDB-lite"/>
    </source>
</evidence>
<dbReference type="EMBL" id="MRDB01000037">
    <property type="protein sequence ID" value="RKL34067.1"/>
    <property type="molecule type" value="Genomic_DNA"/>
</dbReference>
<dbReference type="PANTHER" id="PTHR33048:SF143">
    <property type="entry name" value="EXTRACELLULAR MEMBRANE PROTEIN CFEM DOMAIN-CONTAINING PROTEIN-RELATED"/>
    <property type="match status" value="1"/>
</dbReference>
<protein>
    <recommendedName>
        <fullName evidence="8">Rhodopsin domain-containing protein</fullName>
    </recommendedName>
</protein>
<sequence>MDQQWLITEFLHSNSTPKQDSSPDSPKSGRIMPPRKCKGSSRHIESGTSPFLTLPVEIRLEIYRLLLVSKAYAELHHCTSKKFRLIPKEPWDCPLEIHPKILLTCRIINKEGTPILYSENVFRRGYSWPRRYAHTRGRRKWPISDTSPVSKINFAYISRLRLFRDYEHWFCDGELKIFNDVPHLKDLDIHIDQNDFAEAASEFPYQTLKAIRSDLRSLKMEIRLDFHEKAHTDWLAKCRDLKKENFSIHLDKKRALETWFEHEGLFADRSLFWRFKTQRSEWCGPSCYISFAFDDKRREHEFIDLEVWDDSDGKFGRLKTSEENASSLCILIPFTVFTLLAIHHGLGLATPLFTKNDLSQALKEIFVLHLLYVCGLAAAKTSILFFYLRVFQDPTFRTLVWITHAFNVLSTVTLVTLALTLGRSASYLLGNTADSVSSLTRYSKALKVVLAHCVVNLAVDIWMLILPMTQLYNIGLKLNKKINVIAMFGLGLL</sequence>
<evidence type="ECO:0000313" key="9">
    <source>
        <dbReference type="EMBL" id="RKL34067.1"/>
    </source>
</evidence>
<evidence type="ECO:0000256" key="4">
    <source>
        <dbReference type="ARBA" id="ARBA00023136"/>
    </source>
</evidence>